<evidence type="ECO:0000313" key="2">
    <source>
        <dbReference type="Proteomes" id="UP001180020"/>
    </source>
</evidence>
<gene>
    <name evidence="1" type="ORF">QJS10_CPA02g00991</name>
</gene>
<reference evidence="1" key="2">
    <citation type="submission" date="2023-06" db="EMBL/GenBank/DDBJ databases">
        <authorList>
            <person name="Ma L."/>
            <person name="Liu K.-W."/>
            <person name="Li Z."/>
            <person name="Hsiao Y.-Y."/>
            <person name="Qi Y."/>
            <person name="Fu T."/>
            <person name="Tang G."/>
            <person name="Zhang D."/>
            <person name="Sun W.-H."/>
            <person name="Liu D.-K."/>
            <person name="Li Y."/>
            <person name="Chen G.-Z."/>
            <person name="Liu X.-D."/>
            <person name="Liao X.-Y."/>
            <person name="Jiang Y.-T."/>
            <person name="Yu X."/>
            <person name="Hao Y."/>
            <person name="Huang J."/>
            <person name="Zhao X.-W."/>
            <person name="Ke S."/>
            <person name="Chen Y.-Y."/>
            <person name="Wu W.-L."/>
            <person name="Hsu J.-L."/>
            <person name="Lin Y.-F."/>
            <person name="Huang M.-D."/>
            <person name="Li C.-Y."/>
            <person name="Huang L."/>
            <person name="Wang Z.-W."/>
            <person name="Zhao X."/>
            <person name="Zhong W.-Y."/>
            <person name="Peng D.-H."/>
            <person name="Ahmad S."/>
            <person name="Lan S."/>
            <person name="Zhang J.-S."/>
            <person name="Tsai W.-C."/>
            <person name="Van De Peer Y."/>
            <person name="Liu Z.-J."/>
        </authorList>
    </citation>
    <scope>NUCLEOTIDE SEQUENCE</scope>
    <source>
        <strain evidence="1">CP</strain>
        <tissue evidence="1">Leaves</tissue>
    </source>
</reference>
<dbReference type="AlphaFoldDB" id="A0AAV9FA51"/>
<comment type="caution">
    <text evidence="1">The sequence shown here is derived from an EMBL/GenBank/DDBJ whole genome shotgun (WGS) entry which is preliminary data.</text>
</comment>
<dbReference type="EMBL" id="JAUJYO010000002">
    <property type="protein sequence ID" value="KAK1322850.1"/>
    <property type="molecule type" value="Genomic_DNA"/>
</dbReference>
<sequence length="56" mass="6386">MKPTLDRGGLAFKRRPKTEVKHTFSVSLFLNFEMALTCHGLGKGDKRVNTSLLHWD</sequence>
<keyword evidence="2" id="KW-1185">Reference proteome</keyword>
<protein>
    <submittedName>
        <fullName evidence="1">Uncharacterized protein</fullName>
    </submittedName>
</protein>
<dbReference type="Proteomes" id="UP001180020">
    <property type="component" value="Unassembled WGS sequence"/>
</dbReference>
<name>A0AAV9FA51_ACOCL</name>
<proteinExistence type="predicted"/>
<accession>A0AAV9FA51</accession>
<organism evidence="1 2">
    <name type="scientific">Acorus calamus</name>
    <name type="common">Sweet flag</name>
    <dbReference type="NCBI Taxonomy" id="4465"/>
    <lineage>
        <taxon>Eukaryota</taxon>
        <taxon>Viridiplantae</taxon>
        <taxon>Streptophyta</taxon>
        <taxon>Embryophyta</taxon>
        <taxon>Tracheophyta</taxon>
        <taxon>Spermatophyta</taxon>
        <taxon>Magnoliopsida</taxon>
        <taxon>Liliopsida</taxon>
        <taxon>Acoraceae</taxon>
        <taxon>Acorus</taxon>
    </lineage>
</organism>
<reference evidence="1" key="1">
    <citation type="journal article" date="2023" name="Nat. Commun.">
        <title>Diploid and tetraploid genomes of Acorus and the evolution of monocots.</title>
        <authorList>
            <person name="Ma L."/>
            <person name="Liu K.W."/>
            <person name="Li Z."/>
            <person name="Hsiao Y.Y."/>
            <person name="Qi Y."/>
            <person name="Fu T."/>
            <person name="Tang G.D."/>
            <person name="Zhang D."/>
            <person name="Sun W.H."/>
            <person name="Liu D.K."/>
            <person name="Li Y."/>
            <person name="Chen G.Z."/>
            <person name="Liu X.D."/>
            <person name="Liao X.Y."/>
            <person name="Jiang Y.T."/>
            <person name="Yu X."/>
            <person name="Hao Y."/>
            <person name="Huang J."/>
            <person name="Zhao X.W."/>
            <person name="Ke S."/>
            <person name="Chen Y.Y."/>
            <person name="Wu W.L."/>
            <person name="Hsu J.L."/>
            <person name="Lin Y.F."/>
            <person name="Huang M.D."/>
            <person name="Li C.Y."/>
            <person name="Huang L."/>
            <person name="Wang Z.W."/>
            <person name="Zhao X."/>
            <person name="Zhong W.Y."/>
            <person name="Peng D.H."/>
            <person name="Ahmad S."/>
            <person name="Lan S."/>
            <person name="Zhang J.S."/>
            <person name="Tsai W.C."/>
            <person name="Van de Peer Y."/>
            <person name="Liu Z.J."/>
        </authorList>
    </citation>
    <scope>NUCLEOTIDE SEQUENCE</scope>
    <source>
        <strain evidence="1">CP</strain>
    </source>
</reference>
<evidence type="ECO:0000313" key="1">
    <source>
        <dbReference type="EMBL" id="KAK1322850.1"/>
    </source>
</evidence>